<comment type="caution">
    <text evidence="2">The sequence shown here is derived from an EMBL/GenBank/DDBJ whole genome shotgun (WGS) entry which is preliminary data.</text>
</comment>
<organism evidence="2 3">
    <name type="scientific">Pocillopora damicornis</name>
    <name type="common">Cauliflower coral</name>
    <name type="synonym">Millepora damicornis</name>
    <dbReference type="NCBI Taxonomy" id="46731"/>
    <lineage>
        <taxon>Eukaryota</taxon>
        <taxon>Metazoa</taxon>
        <taxon>Cnidaria</taxon>
        <taxon>Anthozoa</taxon>
        <taxon>Hexacorallia</taxon>
        <taxon>Scleractinia</taxon>
        <taxon>Astrocoeniina</taxon>
        <taxon>Pocilloporidae</taxon>
        <taxon>Pocillopora</taxon>
    </lineage>
</organism>
<keyword evidence="1" id="KW-1133">Transmembrane helix</keyword>
<dbReference type="EMBL" id="RCHS01003598">
    <property type="protein sequence ID" value="RMX40664.1"/>
    <property type="molecule type" value="Genomic_DNA"/>
</dbReference>
<accession>A0A3M6THE5</accession>
<keyword evidence="1" id="KW-0812">Transmembrane</keyword>
<sequence length="191" mass="22206">MEKKIKIGYFHSNIMQSNEDHSSNIVTADDHRNISTPDETTPLTQSGRELSSPYKYCRYFSSRCFGLIGYFLFLLVEVVTFILRITYFWLTVIPLYSWKVKCAKDLTHGRQASNETSPDFYLSLPVTKLFNQSSREMFHAFDIAFKSIENIKLLYFSVNHCGNTTVFQFLQSSEEADLYRKVLDSDTFSYA</sequence>
<dbReference type="Proteomes" id="UP000275408">
    <property type="component" value="Unassembled WGS sequence"/>
</dbReference>
<keyword evidence="3" id="KW-1185">Reference proteome</keyword>
<reference evidence="2 3" key="1">
    <citation type="journal article" date="2018" name="Sci. Rep.">
        <title>Comparative analysis of the Pocillopora damicornis genome highlights role of immune system in coral evolution.</title>
        <authorList>
            <person name="Cunning R."/>
            <person name="Bay R.A."/>
            <person name="Gillette P."/>
            <person name="Baker A.C."/>
            <person name="Traylor-Knowles N."/>
        </authorList>
    </citation>
    <scope>NUCLEOTIDE SEQUENCE [LARGE SCALE GENOMIC DNA]</scope>
    <source>
        <strain evidence="2">RSMAS</strain>
        <tissue evidence="2">Whole animal</tissue>
    </source>
</reference>
<gene>
    <name evidence="2" type="ORF">pdam_00023537</name>
</gene>
<evidence type="ECO:0000313" key="3">
    <source>
        <dbReference type="Proteomes" id="UP000275408"/>
    </source>
</evidence>
<evidence type="ECO:0000313" key="2">
    <source>
        <dbReference type="EMBL" id="RMX40664.1"/>
    </source>
</evidence>
<evidence type="ECO:0000256" key="1">
    <source>
        <dbReference type="SAM" id="Phobius"/>
    </source>
</evidence>
<proteinExistence type="predicted"/>
<feature type="transmembrane region" description="Helical" evidence="1">
    <location>
        <begin position="64"/>
        <end position="90"/>
    </location>
</feature>
<name>A0A3M6THE5_POCDA</name>
<dbReference type="AlphaFoldDB" id="A0A3M6THE5"/>
<keyword evidence="1" id="KW-0472">Membrane</keyword>
<protein>
    <submittedName>
        <fullName evidence="2">Uncharacterized protein</fullName>
    </submittedName>
</protein>